<accession>V5URA6</accession>
<dbReference type="GeneID" id="18500587"/>
<reference evidence="1 2" key="1">
    <citation type="journal article" date="2014" name="Virus Genes">
        <title>Genome analysis of Enterococcus faecalis bacteriophage IME-EF3 harboring a putative metallo-beta-lactamase gene.</title>
        <authorList>
            <person name="Li X."/>
            <person name="Ding P."/>
            <person name="Han C."/>
            <person name="Fan H."/>
            <person name="Wang Y."/>
            <person name="Mi Z."/>
            <person name="Feng F."/>
            <person name="Tong Y."/>
        </authorList>
    </citation>
    <scope>NUCLEOTIDE SEQUENCE [LARGE SCALE GENOMIC DNA]</scope>
</reference>
<keyword evidence="2" id="KW-1185">Reference proteome</keyword>
<dbReference type="KEGG" id="vg:18500587"/>
<dbReference type="OrthoDB" id="21792at10239"/>
<protein>
    <recommendedName>
        <fullName evidence="3">Major tail protein</fullName>
    </recommendedName>
</protein>
<dbReference type="EMBL" id="KF728385">
    <property type="protein sequence ID" value="AHB79738.1"/>
    <property type="molecule type" value="Genomic_DNA"/>
</dbReference>
<evidence type="ECO:0000313" key="1">
    <source>
        <dbReference type="EMBL" id="AHB79738.1"/>
    </source>
</evidence>
<dbReference type="RefSeq" id="YP_009008892.1">
    <property type="nucleotide sequence ID" value="NC_023595.2"/>
</dbReference>
<proteinExistence type="predicted"/>
<sequence length="76" mass="8240">MAKVFNVYKKDGSKVLTEVTSPAKITGLLADKTYPKGEFQVSAIEEGKAESEKVDIPEFKTQALIVDPPVEPSETA</sequence>
<evidence type="ECO:0008006" key="3">
    <source>
        <dbReference type="Google" id="ProtNLM"/>
    </source>
</evidence>
<dbReference type="Proteomes" id="UP000018810">
    <property type="component" value="Segment"/>
</dbReference>
<evidence type="ECO:0000313" key="2">
    <source>
        <dbReference type="Proteomes" id="UP000018810"/>
    </source>
</evidence>
<name>V5URA6_9CAUD</name>
<organism evidence="1 2">
    <name type="scientific">Enterococcus phage IME_EF3</name>
    <dbReference type="NCBI Taxonomy" id="1416012"/>
    <lineage>
        <taxon>Viruses</taxon>
        <taxon>Duplodnaviria</taxon>
        <taxon>Heunggongvirae</taxon>
        <taxon>Uroviricota</taxon>
        <taxon>Caudoviricetes</taxon>
        <taxon>Efquatrovirus</taxon>
        <taxon>Efquatrovirus EF3</taxon>
    </lineage>
</organism>